<evidence type="ECO:0000313" key="1">
    <source>
        <dbReference type="EMBL" id="KAF2422842.1"/>
    </source>
</evidence>
<sequence length="279" mass="31209">MMQVFSRFQVPSPFSVFTLLAIYILPAVCAARTKALIPLYVDLEKNANAWDPLYSAVQSHPNIDFTVIVNPGDGPGPNANPGGQKFVKATEKLKSYRNVQIIGYVKIGYGKRSMNSVTGEINRYAGWRKGNGKIAVDGIFLDEATEIWNATSERYLQDVQRLIKGNSNLGARHITINPGTPPNDKFFTIADTVCVVENKYSYWKSKDCQDRLSKVTAPRDRRCIIVHSATGLNRDGYRNLTRSLESKAGYLFVTDLSKNYYEGWGKSYPPTEFAKDLSS</sequence>
<dbReference type="Pfam" id="PF12138">
    <property type="entry name" value="Spherulin4"/>
    <property type="match status" value="1"/>
</dbReference>
<dbReference type="Proteomes" id="UP000800235">
    <property type="component" value="Unassembled WGS sequence"/>
</dbReference>
<accession>A0A9P4NIS7</accession>
<dbReference type="OrthoDB" id="5342184at2759"/>
<organism evidence="1 2">
    <name type="scientific">Tothia fuscella</name>
    <dbReference type="NCBI Taxonomy" id="1048955"/>
    <lineage>
        <taxon>Eukaryota</taxon>
        <taxon>Fungi</taxon>
        <taxon>Dikarya</taxon>
        <taxon>Ascomycota</taxon>
        <taxon>Pezizomycotina</taxon>
        <taxon>Dothideomycetes</taxon>
        <taxon>Pleosporomycetidae</taxon>
        <taxon>Venturiales</taxon>
        <taxon>Cylindrosympodiaceae</taxon>
        <taxon>Tothia</taxon>
    </lineage>
</organism>
<dbReference type="PANTHER" id="PTHR35040:SF9">
    <property type="entry name" value="4-LIKE CELL SURFACE PROTEIN, PUTATIVE (AFU_ORTHOLOGUE AFUA_4G14080)-RELATED"/>
    <property type="match status" value="1"/>
</dbReference>
<proteinExistence type="predicted"/>
<reference evidence="1" key="1">
    <citation type="journal article" date="2020" name="Stud. Mycol.">
        <title>101 Dothideomycetes genomes: a test case for predicting lifestyles and emergence of pathogens.</title>
        <authorList>
            <person name="Haridas S."/>
            <person name="Albert R."/>
            <person name="Binder M."/>
            <person name="Bloem J."/>
            <person name="Labutti K."/>
            <person name="Salamov A."/>
            <person name="Andreopoulos B."/>
            <person name="Baker S."/>
            <person name="Barry K."/>
            <person name="Bills G."/>
            <person name="Bluhm B."/>
            <person name="Cannon C."/>
            <person name="Castanera R."/>
            <person name="Culley D."/>
            <person name="Daum C."/>
            <person name="Ezra D."/>
            <person name="Gonzalez J."/>
            <person name="Henrissat B."/>
            <person name="Kuo A."/>
            <person name="Liang C."/>
            <person name="Lipzen A."/>
            <person name="Lutzoni F."/>
            <person name="Magnuson J."/>
            <person name="Mondo S."/>
            <person name="Nolan M."/>
            <person name="Ohm R."/>
            <person name="Pangilinan J."/>
            <person name="Park H.-J."/>
            <person name="Ramirez L."/>
            <person name="Alfaro M."/>
            <person name="Sun H."/>
            <person name="Tritt A."/>
            <person name="Yoshinaga Y."/>
            <person name="Zwiers L.-H."/>
            <person name="Turgeon B."/>
            <person name="Goodwin S."/>
            <person name="Spatafora J."/>
            <person name="Crous P."/>
            <person name="Grigoriev I."/>
        </authorList>
    </citation>
    <scope>NUCLEOTIDE SEQUENCE</scope>
    <source>
        <strain evidence="1">CBS 130266</strain>
    </source>
</reference>
<keyword evidence="2" id="KW-1185">Reference proteome</keyword>
<dbReference type="AlphaFoldDB" id="A0A9P4NIS7"/>
<comment type="caution">
    <text evidence="1">The sequence shown here is derived from an EMBL/GenBank/DDBJ whole genome shotgun (WGS) entry which is preliminary data.</text>
</comment>
<evidence type="ECO:0008006" key="3">
    <source>
        <dbReference type="Google" id="ProtNLM"/>
    </source>
</evidence>
<dbReference type="EMBL" id="MU007087">
    <property type="protein sequence ID" value="KAF2422842.1"/>
    <property type="molecule type" value="Genomic_DNA"/>
</dbReference>
<dbReference type="PANTHER" id="PTHR35040">
    <property type="match status" value="1"/>
</dbReference>
<gene>
    <name evidence="1" type="ORF">EJ08DRAFT_463660</name>
</gene>
<protein>
    <recommendedName>
        <fullName evidence="3">Spherulin-4</fullName>
    </recommendedName>
</protein>
<name>A0A9P4NIS7_9PEZI</name>
<dbReference type="InterPro" id="IPR021986">
    <property type="entry name" value="Spherulin4"/>
</dbReference>
<evidence type="ECO:0000313" key="2">
    <source>
        <dbReference type="Proteomes" id="UP000800235"/>
    </source>
</evidence>